<dbReference type="EnsemblPlants" id="KQK18665">
    <property type="protein sequence ID" value="KQK18665"/>
    <property type="gene ID" value="BRADI_1g43936v3"/>
</dbReference>
<evidence type="ECO:0000256" key="2">
    <source>
        <dbReference type="ARBA" id="ARBA00022771"/>
    </source>
</evidence>
<dbReference type="KEGG" id="bdi:100840175"/>
<dbReference type="Pfam" id="PF06839">
    <property type="entry name" value="Zn_ribbon_GRF"/>
    <property type="match status" value="1"/>
</dbReference>
<dbReference type="InterPro" id="IPR010666">
    <property type="entry name" value="Znf_GRF"/>
</dbReference>
<organism evidence="7">
    <name type="scientific">Brachypodium distachyon</name>
    <name type="common">Purple false brome</name>
    <name type="synonym">Trachynia distachya</name>
    <dbReference type="NCBI Taxonomy" id="15368"/>
    <lineage>
        <taxon>Eukaryota</taxon>
        <taxon>Viridiplantae</taxon>
        <taxon>Streptophyta</taxon>
        <taxon>Embryophyta</taxon>
        <taxon>Tracheophyta</taxon>
        <taxon>Spermatophyta</taxon>
        <taxon>Magnoliopsida</taxon>
        <taxon>Liliopsida</taxon>
        <taxon>Poales</taxon>
        <taxon>Poaceae</taxon>
        <taxon>BOP clade</taxon>
        <taxon>Pooideae</taxon>
        <taxon>Stipodae</taxon>
        <taxon>Brachypodieae</taxon>
        <taxon>Brachypodium</taxon>
    </lineage>
</organism>
<keyword evidence="1" id="KW-0479">Metal-binding</keyword>
<evidence type="ECO:0000256" key="1">
    <source>
        <dbReference type="ARBA" id="ARBA00022723"/>
    </source>
</evidence>
<dbReference type="AlphaFoldDB" id="A0A0Q3L629"/>
<dbReference type="PANTHER" id="PTHR33680">
    <property type="entry name" value="OS07G0190500 PROTEIN"/>
    <property type="match status" value="1"/>
</dbReference>
<evidence type="ECO:0000256" key="4">
    <source>
        <dbReference type="PROSITE-ProRule" id="PRU01343"/>
    </source>
</evidence>
<feature type="region of interest" description="Disordered" evidence="5">
    <location>
        <begin position="86"/>
        <end position="107"/>
    </location>
</feature>
<evidence type="ECO:0000313" key="8">
    <source>
        <dbReference type="EnsemblPlants" id="KQK18665"/>
    </source>
</evidence>
<dbReference type="EMBL" id="CM000880">
    <property type="protein sequence ID" value="KQK18665.1"/>
    <property type="molecule type" value="Genomic_DNA"/>
</dbReference>
<keyword evidence="9" id="KW-1185">Reference proteome</keyword>
<gene>
    <name evidence="8" type="primary">LOC100840175</name>
    <name evidence="7" type="ORF">BRADI_1g43936v3</name>
</gene>
<evidence type="ECO:0000259" key="6">
    <source>
        <dbReference type="PROSITE" id="PS51999"/>
    </source>
</evidence>
<evidence type="ECO:0000313" key="9">
    <source>
        <dbReference type="Proteomes" id="UP000008810"/>
    </source>
</evidence>
<protein>
    <recommendedName>
        <fullName evidence="6">GRF-type domain-containing protein</fullName>
    </recommendedName>
</protein>
<evidence type="ECO:0000256" key="3">
    <source>
        <dbReference type="ARBA" id="ARBA00022833"/>
    </source>
</evidence>
<dbReference type="PANTHER" id="PTHR33680:SF7">
    <property type="entry name" value="OS02G0474200 PROTEIN"/>
    <property type="match status" value="1"/>
</dbReference>
<proteinExistence type="predicted"/>
<reference evidence="7" key="2">
    <citation type="submission" date="2017-06" db="EMBL/GenBank/DDBJ databases">
        <title>WGS assembly of Brachypodium distachyon.</title>
        <authorList>
            <consortium name="The International Brachypodium Initiative"/>
            <person name="Lucas S."/>
            <person name="Harmon-Smith M."/>
            <person name="Lail K."/>
            <person name="Tice H."/>
            <person name="Grimwood J."/>
            <person name="Bruce D."/>
            <person name="Barry K."/>
            <person name="Shu S."/>
            <person name="Lindquist E."/>
            <person name="Wang M."/>
            <person name="Pitluck S."/>
            <person name="Vogel J.P."/>
            <person name="Garvin D.F."/>
            <person name="Mockler T.C."/>
            <person name="Schmutz J."/>
            <person name="Rokhsar D."/>
            <person name="Bevan M.W."/>
        </authorList>
    </citation>
    <scope>NUCLEOTIDE SEQUENCE</scope>
    <source>
        <strain evidence="7">Bd21</strain>
    </source>
</reference>
<reference evidence="7 8" key="1">
    <citation type="journal article" date="2010" name="Nature">
        <title>Genome sequencing and analysis of the model grass Brachypodium distachyon.</title>
        <authorList>
            <consortium name="International Brachypodium Initiative"/>
        </authorList>
    </citation>
    <scope>NUCLEOTIDE SEQUENCE [LARGE SCALE GENOMIC DNA]</scope>
    <source>
        <strain evidence="7">Bd21</strain>
        <strain evidence="8">cv. Bd21</strain>
    </source>
</reference>
<dbReference type="Gramene" id="KQK18665">
    <property type="protein sequence ID" value="KQK18665"/>
    <property type="gene ID" value="BRADI_1g43936v3"/>
</dbReference>
<reference evidence="8" key="3">
    <citation type="submission" date="2018-08" db="UniProtKB">
        <authorList>
            <consortium name="EnsemblPlants"/>
        </authorList>
    </citation>
    <scope>IDENTIFICATION</scope>
    <source>
        <strain evidence="8">cv. Bd21</strain>
    </source>
</reference>
<dbReference type="OrthoDB" id="695827at2759"/>
<dbReference type="Proteomes" id="UP000008810">
    <property type="component" value="Chromosome 1"/>
</dbReference>
<dbReference type="PROSITE" id="PS51999">
    <property type="entry name" value="ZF_GRF"/>
    <property type="match status" value="1"/>
</dbReference>
<dbReference type="GeneID" id="100840175"/>
<accession>A0A0Q3L629</accession>
<feature type="compositionally biased region" description="Polar residues" evidence="5">
    <location>
        <begin position="86"/>
        <end position="106"/>
    </location>
</feature>
<keyword evidence="2 4" id="KW-0863">Zinc-finger</keyword>
<sequence length="261" mass="29753">MSGSSSKSCSGNPSQPHLPLIICPRCGRTRLITNVQKKDGPKKGKRFYKCPTEEVEGSCRYFAWEEDYTAMLDRITDSTLAFQHARSPSSNDQVTAAQQPQAVRNDNLTKKWGTPVQMDDGWCAYVLDMLHKRVIVLDPMAGPLGFTNERITIHGYTSNLMLNEFFRCVRKMFKNWSCDTNGWITRYPIIMTEHFPSQHSGLCMSYMLRNFDGDKLVNPLTQESFNMHHQNTLYEVTRLEGNISKTPADALEAIMTAFHVL</sequence>
<dbReference type="ExpressionAtlas" id="A0A0Q3L629">
    <property type="expression patterns" value="baseline"/>
</dbReference>
<dbReference type="GO" id="GO:0008270">
    <property type="term" value="F:zinc ion binding"/>
    <property type="evidence" value="ECO:0007669"/>
    <property type="project" value="UniProtKB-KW"/>
</dbReference>
<name>A0A0Q3L629_BRADI</name>
<evidence type="ECO:0000313" key="7">
    <source>
        <dbReference type="EMBL" id="KQK18665.1"/>
    </source>
</evidence>
<keyword evidence="3" id="KW-0862">Zinc</keyword>
<dbReference type="RefSeq" id="XP_014752007.1">
    <property type="nucleotide sequence ID" value="XM_014896521.2"/>
</dbReference>
<feature type="domain" description="GRF-type" evidence="6">
    <location>
        <begin position="23"/>
        <end position="68"/>
    </location>
</feature>
<evidence type="ECO:0000256" key="5">
    <source>
        <dbReference type="SAM" id="MobiDB-lite"/>
    </source>
</evidence>